<dbReference type="Gene3D" id="3.40.190.10">
    <property type="entry name" value="Periplasmic binding protein-like II"/>
    <property type="match status" value="1"/>
</dbReference>
<evidence type="ECO:0000313" key="6">
    <source>
        <dbReference type="Proteomes" id="UP000199391"/>
    </source>
</evidence>
<dbReference type="Pfam" id="PF13416">
    <property type="entry name" value="SBP_bac_8"/>
    <property type="match status" value="1"/>
</dbReference>
<dbReference type="OrthoDB" id="9762335at2"/>
<keyword evidence="3 4" id="KW-0732">Signal</keyword>
<dbReference type="PANTHER" id="PTHR30061">
    <property type="entry name" value="MALTOSE-BINDING PERIPLASMIC PROTEIN"/>
    <property type="match status" value="1"/>
</dbReference>
<dbReference type="STRING" id="1035707.SAMN05216552_1001138"/>
<reference evidence="6" key="1">
    <citation type="submission" date="2016-10" db="EMBL/GenBank/DDBJ databases">
        <authorList>
            <person name="Varghese N."/>
            <person name="Submissions S."/>
        </authorList>
    </citation>
    <scope>NUCLEOTIDE SEQUENCE [LARGE SCALE GENOMIC DNA]</scope>
    <source>
        <strain evidence="6">CGMCC 1.11014</strain>
    </source>
</reference>
<keyword evidence="6" id="KW-1185">Reference proteome</keyword>
<dbReference type="GO" id="GO:0015768">
    <property type="term" value="P:maltose transport"/>
    <property type="evidence" value="ECO:0007669"/>
    <property type="project" value="TreeGrafter"/>
</dbReference>
<evidence type="ECO:0000256" key="4">
    <source>
        <dbReference type="SAM" id="SignalP"/>
    </source>
</evidence>
<protein>
    <submittedName>
        <fullName evidence="5">Carbohydrate ABC transporter substrate-binding protein, CUT1 family</fullName>
    </submittedName>
</protein>
<feature type="signal peptide" evidence="4">
    <location>
        <begin position="1"/>
        <end position="27"/>
    </location>
</feature>
<dbReference type="InterPro" id="IPR006059">
    <property type="entry name" value="SBP"/>
</dbReference>
<evidence type="ECO:0000256" key="3">
    <source>
        <dbReference type="ARBA" id="ARBA00022729"/>
    </source>
</evidence>
<evidence type="ECO:0000256" key="1">
    <source>
        <dbReference type="ARBA" id="ARBA00008520"/>
    </source>
</evidence>
<sequence length="431" mass="46836">MKRATRPAAARGVLATLVLAAAAQSGAAPTEIKVWRHDTGDEEMAASKAAVERFNRSQHKWRVTVQSIPQGSYTESITAASLVGHLPCVIAMDQPTVPNFAWAGHVRPLDELLPRAAVARLLQGGRGTYMGKLYSVGQFDVVLVMYSRRSRLDALGVRVASMDQPYTAEEFHDILMKVKGSGKYRFPVDLNGNAKGEWVSYAFSPWLQSAGADLIDRANHLRVDGVLNGDAALGVARYYARLYKDKLAERIPADEKGFEQGRSLFLYTGSWKARDYTARFGGDLVVMPPPDFGHGPKVGAASWQWAVTRACPAPAGAAAFLEFMISPPEMAAMSRATGLVPVSEEAAALTEHYRPGGDWRIYFDFAARYATPRPATPAYPAISSAFAKAMADLRGGKEPAEAMDEAVEAIERNIARNHGYGFAPSKEVAKK</sequence>
<organism evidence="5 6">
    <name type="scientific">Pseudoduganella namucuonensis</name>
    <dbReference type="NCBI Taxonomy" id="1035707"/>
    <lineage>
        <taxon>Bacteria</taxon>
        <taxon>Pseudomonadati</taxon>
        <taxon>Pseudomonadota</taxon>
        <taxon>Betaproteobacteria</taxon>
        <taxon>Burkholderiales</taxon>
        <taxon>Oxalobacteraceae</taxon>
        <taxon>Telluria group</taxon>
        <taxon>Pseudoduganella</taxon>
    </lineage>
</organism>
<dbReference type="GO" id="GO:1901982">
    <property type="term" value="F:maltose binding"/>
    <property type="evidence" value="ECO:0007669"/>
    <property type="project" value="TreeGrafter"/>
</dbReference>
<dbReference type="GO" id="GO:0042956">
    <property type="term" value="P:maltodextrin transmembrane transport"/>
    <property type="evidence" value="ECO:0007669"/>
    <property type="project" value="TreeGrafter"/>
</dbReference>
<gene>
    <name evidence="5" type="ORF">SAMN05216552_1001138</name>
</gene>
<name>A0A1I7EUS9_9BURK</name>
<keyword evidence="2" id="KW-0813">Transport</keyword>
<proteinExistence type="inferred from homology"/>
<evidence type="ECO:0000256" key="2">
    <source>
        <dbReference type="ARBA" id="ARBA00022448"/>
    </source>
</evidence>
<dbReference type="Proteomes" id="UP000199391">
    <property type="component" value="Unassembled WGS sequence"/>
</dbReference>
<dbReference type="GO" id="GO:0055052">
    <property type="term" value="C:ATP-binding cassette (ABC) transporter complex, substrate-binding subunit-containing"/>
    <property type="evidence" value="ECO:0007669"/>
    <property type="project" value="TreeGrafter"/>
</dbReference>
<dbReference type="RefSeq" id="WP_093552416.1">
    <property type="nucleotide sequence ID" value="NZ_FPBO01000001.1"/>
</dbReference>
<dbReference type="EMBL" id="FPBO01000001">
    <property type="protein sequence ID" value="SFU27695.1"/>
    <property type="molecule type" value="Genomic_DNA"/>
</dbReference>
<evidence type="ECO:0000313" key="5">
    <source>
        <dbReference type="EMBL" id="SFU27695.1"/>
    </source>
</evidence>
<dbReference type="AlphaFoldDB" id="A0A1I7EUS9"/>
<feature type="chain" id="PRO_5011493889" evidence="4">
    <location>
        <begin position="28"/>
        <end position="431"/>
    </location>
</feature>
<dbReference type="PANTHER" id="PTHR30061:SF50">
    <property type="entry name" value="MALTOSE_MALTODEXTRIN-BINDING PERIPLASMIC PROTEIN"/>
    <property type="match status" value="1"/>
</dbReference>
<dbReference type="SUPFAM" id="SSF53850">
    <property type="entry name" value="Periplasmic binding protein-like II"/>
    <property type="match status" value="1"/>
</dbReference>
<accession>A0A1I7EUS9</accession>
<comment type="similarity">
    <text evidence="1">Belongs to the bacterial solute-binding protein 1 family.</text>
</comment>